<reference evidence="6 7" key="1">
    <citation type="submission" date="2017-11" db="EMBL/GenBank/DDBJ databases">
        <title>Evolution of Phototrophy in the Chloroflexi Phylum Driven by Horizontal Gene Transfer.</title>
        <authorList>
            <person name="Ward L.M."/>
            <person name="Hemp J."/>
            <person name="Shih P.M."/>
            <person name="Mcglynn S.E."/>
            <person name="Fischer W."/>
        </authorList>
    </citation>
    <scope>NUCLEOTIDE SEQUENCE [LARGE SCALE GENOMIC DNA]</scope>
    <source>
        <strain evidence="6">CP2_2F</strain>
    </source>
</reference>
<dbReference type="GO" id="GO:1901605">
    <property type="term" value="P:alpha-amino acid metabolic process"/>
    <property type="evidence" value="ECO:0007669"/>
    <property type="project" value="UniProtKB-ARBA"/>
</dbReference>
<feature type="modified residue" description="4-aspartylphosphate" evidence="4">
    <location>
        <position position="627"/>
    </location>
</feature>
<dbReference type="Gene3D" id="3.40.50.2300">
    <property type="match status" value="2"/>
</dbReference>
<dbReference type="Pfam" id="PF00291">
    <property type="entry name" value="PALP"/>
    <property type="match status" value="1"/>
</dbReference>
<dbReference type="PANTHER" id="PTHR44591">
    <property type="entry name" value="STRESS RESPONSE REGULATOR PROTEIN 1"/>
    <property type="match status" value="1"/>
</dbReference>
<dbReference type="GO" id="GO:0008270">
    <property type="term" value="F:zinc ion binding"/>
    <property type="evidence" value="ECO:0007669"/>
    <property type="project" value="InterPro"/>
</dbReference>
<comment type="cofactor">
    <cofactor evidence="1">
        <name>pyridoxal 5'-phosphate</name>
        <dbReference type="ChEBI" id="CHEBI:597326"/>
    </cofactor>
</comment>
<dbReference type="InterPro" id="IPR011006">
    <property type="entry name" value="CheY-like_superfamily"/>
</dbReference>
<dbReference type="PROSITE" id="PS50110">
    <property type="entry name" value="RESPONSE_REGULATORY"/>
    <property type="match status" value="2"/>
</dbReference>
<evidence type="ECO:0000259" key="5">
    <source>
        <dbReference type="PROSITE" id="PS50110"/>
    </source>
</evidence>
<accession>A0A2M8P121</accession>
<dbReference type="CDD" id="cd17574">
    <property type="entry name" value="REC_OmpR"/>
    <property type="match status" value="1"/>
</dbReference>
<dbReference type="PROSITE" id="PS01322">
    <property type="entry name" value="PHOSPHOTRIESTERASE_1"/>
    <property type="match status" value="1"/>
</dbReference>
<dbReference type="InterPro" id="IPR017947">
    <property type="entry name" value="AryldialkylPase_Zn-BS"/>
</dbReference>
<dbReference type="InterPro" id="IPR001926">
    <property type="entry name" value="TrpB-like_PALP"/>
</dbReference>
<protein>
    <recommendedName>
        <fullName evidence="5">Response regulatory domain-containing protein</fullName>
    </recommendedName>
</protein>
<feature type="modified residue" description="4-aspartylphosphate" evidence="4">
    <location>
        <position position="479"/>
    </location>
</feature>
<evidence type="ECO:0000256" key="2">
    <source>
        <dbReference type="ARBA" id="ARBA00022553"/>
    </source>
</evidence>
<dbReference type="AlphaFoldDB" id="A0A2M8P121"/>
<dbReference type="GO" id="GO:0000160">
    <property type="term" value="P:phosphorelay signal transduction system"/>
    <property type="evidence" value="ECO:0007669"/>
    <property type="project" value="InterPro"/>
</dbReference>
<feature type="domain" description="Response regulatory" evidence="5">
    <location>
        <begin position="429"/>
        <end position="545"/>
    </location>
</feature>
<evidence type="ECO:0000256" key="3">
    <source>
        <dbReference type="ARBA" id="ARBA00022898"/>
    </source>
</evidence>
<evidence type="ECO:0000313" key="6">
    <source>
        <dbReference type="EMBL" id="PJF31239.1"/>
    </source>
</evidence>
<evidence type="ECO:0000313" key="7">
    <source>
        <dbReference type="Proteomes" id="UP000228921"/>
    </source>
</evidence>
<dbReference type="InterPro" id="IPR036052">
    <property type="entry name" value="TrpB-like_PALP_sf"/>
</dbReference>
<dbReference type="Gene3D" id="3.40.50.1100">
    <property type="match status" value="2"/>
</dbReference>
<dbReference type="PANTHER" id="PTHR44591:SF3">
    <property type="entry name" value="RESPONSE REGULATORY DOMAIN-CONTAINING PROTEIN"/>
    <property type="match status" value="1"/>
</dbReference>
<dbReference type="GO" id="GO:0016788">
    <property type="term" value="F:hydrolase activity, acting on ester bonds"/>
    <property type="evidence" value="ECO:0007669"/>
    <property type="project" value="InterPro"/>
</dbReference>
<dbReference type="Pfam" id="PF00072">
    <property type="entry name" value="Response_reg"/>
    <property type="match status" value="2"/>
</dbReference>
<comment type="caution">
    <text evidence="6">The sequence shown here is derived from an EMBL/GenBank/DDBJ whole genome shotgun (WGS) entry which is preliminary data.</text>
</comment>
<dbReference type="SUPFAM" id="SSF52172">
    <property type="entry name" value="CheY-like"/>
    <property type="match status" value="2"/>
</dbReference>
<dbReference type="SMART" id="SM00448">
    <property type="entry name" value="REC"/>
    <property type="match status" value="2"/>
</dbReference>
<evidence type="ECO:0000256" key="4">
    <source>
        <dbReference type="PROSITE-ProRule" id="PRU00169"/>
    </source>
</evidence>
<gene>
    <name evidence="6" type="ORF">CUN51_05065</name>
</gene>
<organism evidence="6 7">
    <name type="scientific">Candidatus Thermofonsia Clade 1 bacterium</name>
    <dbReference type="NCBI Taxonomy" id="2364210"/>
    <lineage>
        <taxon>Bacteria</taxon>
        <taxon>Bacillati</taxon>
        <taxon>Chloroflexota</taxon>
        <taxon>Candidatus Thermofontia</taxon>
        <taxon>Candidatus Thermofonsia Clade 1</taxon>
    </lineage>
</organism>
<keyword evidence="3" id="KW-0663">Pyridoxal phosphate</keyword>
<name>A0A2M8P121_9CHLR</name>
<keyword evidence="2 4" id="KW-0597">Phosphoprotein</keyword>
<dbReference type="InterPro" id="IPR001789">
    <property type="entry name" value="Sig_transdc_resp-reg_receiver"/>
</dbReference>
<proteinExistence type="predicted"/>
<dbReference type="Proteomes" id="UP000228921">
    <property type="component" value="Unassembled WGS sequence"/>
</dbReference>
<sequence>MPTLFSQVVCLTCGHQMLPDPMLAKCERCGGAWLDARYHYGEVRWANGLSGRPLSLWRYEELLPLSDSTQRVTIGEGMTPIIRAERLGETLGHEHILIKDERRMPTNSFKDRQGALSVSILKQAGIKECVLASTGNAAAAYAAYCARAGIKLWVFLPSMVPAEKMRELGLYGAELIKVTGTYDQTKKVAADFAARRNLYFDRGSKGIPGKESMKTLAFEIAEQLGMEHGANGRWIAPDWYIQAVSGGIGPLGVYKGFVELYQIGLIDKVPKLGIVQVEGCAPMVRAFERGLSQAEPVIPETLITVLATGDPSYAYTMLYEAIQRHGGAMVSVDDGQAFRAMRRVARTEGFSVEPATAVAFAGLEKLIATGAIQPHERVLLNCSGHTFPAEKHILEDQYVLELELGAAAPSQQTEGLGAALERLDEQITTVVVIDDNPHDTRLIRRLLQAHKNYRVFESNNPIDGLDLVRQRRPDLVITDLTMPEMDGFTLLETLKADPETAHIPVIVLSGKALTQADKARLSGQIDSVWLKGNYSTRELVDHVVSTLKDRAAESEVAEQPAPKRASEGMQPVEGAFKVLIVDDNPYDARLVRRILEASRKFSVSEARTGESALKAMQEQPPDLVILDIMLPDMGGLDVLQRMRQSERLRNVRVAVMSAKELSEIDRSRLLDAVFWQKATLDRKRLVEAVEAQIKQPRL</sequence>
<dbReference type="EMBL" id="PGTK01000004">
    <property type="protein sequence ID" value="PJF31239.1"/>
    <property type="molecule type" value="Genomic_DNA"/>
</dbReference>
<feature type="domain" description="Response regulatory" evidence="5">
    <location>
        <begin position="577"/>
        <end position="693"/>
    </location>
</feature>
<evidence type="ECO:0000256" key="1">
    <source>
        <dbReference type="ARBA" id="ARBA00001933"/>
    </source>
</evidence>
<dbReference type="SUPFAM" id="SSF53686">
    <property type="entry name" value="Tryptophan synthase beta subunit-like PLP-dependent enzymes"/>
    <property type="match status" value="1"/>
</dbReference>
<dbReference type="InterPro" id="IPR050595">
    <property type="entry name" value="Bact_response_regulator"/>
</dbReference>